<evidence type="ECO:0000259" key="9">
    <source>
        <dbReference type="Pfam" id="PF00728"/>
    </source>
</evidence>
<evidence type="ECO:0000256" key="3">
    <source>
        <dbReference type="ARBA" id="ARBA00022729"/>
    </source>
</evidence>
<dbReference type="HOGENOM" id="CLU_007082_0_2_1"/>
<dbReference type="SUPFAM" id="SSF51445">
    <property type="entry name" value="(Trans)glycosidases"/>
    <property type="match status" value="1"/>
</dbReference>
<dbReference type="FunFam" id="3.20.20.80:FF:000063">
    <property type="entry name" value="Beta-hexosaminidase"/>
    <property type="match status" value="1"/>
</dbReference>
<evidence type="ECO:0000259" key="10">
    <source>
        <dbReference type="Pfam" id="PF14845"/>
    </source>
</evidence>
<evidence type="ECO:0000256" key="5">
    <source>
        <dbReference type="ARBA" id="ARBA00023180"/>
    </source>
</evidence>
<evidence type="ECO:0000313" key="11">
    <source>
        <dbReference type="EMBL" id="KHJ33834.1"/>
    </source>
</evidence>
<keyword evidence="12" id="KW-1185">Reference proteome</keyword>
<dbReference type="Proteomes" id="UP000030854">
    <property type="component" value="Unassembled WGS sequence"/>
</dbReference>
<evidence type="ECO:0000256" key="4">
    <source>
        <dbReference type="ARBA" id="ARBA00022801"/>
    </source>
</evidence>
<evidence type="ECO:0000313" key="12">
    <source>
        <dbReference type="Proteomes" id="UP000030854"/>
    </source>
</evidence>
<keyword evidence="4 7" id="KW-0378">Hydrolase</keyword>
<dbReference type="GO" id="GO:0030203">
    <property type="term" value="P:glycosaminoglycan metabolic process"/>
    <property type="evidence" value="ECO:0007669"/>
    <property type="project" value="TreeGrafter"/>
</dbReference>
<proteinExistence type="inferred from homology"/>
<dbReference type="PIRSF" id="PIRSF001093">
    <property type="entry name" value="B-hxosamndse_ab_euk"/>
    <property type="match status" value="1"/>
</dbReference>
<dbReference type="EMBL" id="JNVN01001205">
    <property type="protein sequence ID" value="KHJ33834.1"/>
    <property type="molecule type" value="Genomic_DNA"/>
</dbReference>
<feature type="domain" description="Beta-hexosaminidase eukaryotic type N-terminal" evidence="10">
    <location>
        <begin position="2"/>
        <end position="136"/>
    </location>
</feature>
<organism evidence="11 12">
    <name type="scientific">Uncinula necator</name>
    <name type="common">Grape powdery mildew</name>
    <dbReference type="NCBI Taxonomy" id="52586"/>
    <lineage>
        <taxon>Eukaryota</taxon>
        <taxon>Fungi</taxon>
        <taxon>Dikarya</taxon>
        <taxon>Ascomycota</taxon>
        <taxon>Pezizomycotina</taxon>
        <taxon>Leotiomycetes</taxon>
        <taxon>Erysiphales</taxon>
        <taxon>Erysiphaceae</taxon>
        <taxon>Erysiphe</taxon>
    </lineage>
</organism>
<dbReference type="Pfam" id="PF14845">
    <property type="entry name" value="Glycohydro_20b2"/>
    <property type="match status" value="1"/>
</dbReference>
<protein>
    <recommendedName>
        <fullName evidence="7">Beta-hexosaminidase</fullName>
        <ecNumber evidence="7">3.2.1.52</ecNumber>
    </recommendedName>
</protein>
<evidence type="ECO:0000256" key="2">
    <source>
        <dbReference type="ARBA" id="ARBA00006285"/>
    </source>
</evidence>
<dbReference type="PRINTS" id="PR00738">
    <property type="entry name" value="GLHYDRLASE20"/>
</dbReference>
<dbReference type="EC" id="3.2.1.52" evidence="7"/>
<sequence length="550" mass="61835">MTVGSSPLWITNNVSFTYHPGSSTYFSRISKINSLIIINEAIARTRKNIFLQNFVPWKLHPRNTISEFEPDAHTSRIYISQVIITQTDTDNETAFRPLAGQVDESYTISISDNGTSEITAASYHGVLYALESFSQLFYQHSSGTGFYTNLAPVKIVDNPKFPHRGLNLDVARSWFPVKSILNMIDALAINKFNRLHLHITDSQSWPLEIQSMPELAEKGAYMTGLSYSANDLTRIHDHGLRRGVEVILEVDMPGHTTSIGYAYPELIAGFAATPWYTYCAEPPCGSLKLNSPAVTSFVEKMLADIIPRVSPYSAYFHTGGDEVNKNVYLLDETVQSNDTSILTPLLQNFVSRNHDQLRKSGITPIVWEEMALDWNLTLGSDVIVQVWLSSESIAKVTSKGLKVLAGDYKNWYLDCGLGQWLNIDNGKSFQKYYPFVDYCAPHKNWRLIYAYDPLSGIPEEQHNLVLGGEVHIWAEQVDPVNLETMVWPRAAAAGEVLWSGRQDVNGQNRSQIEAAPRLAEWRERMVHRGISANPIQMIYCTQADGKECSL</sequence>
<feature type="domain" description="Glycoside hydrolase family 20 catalytic" evidence="9">
    <location>
        <begin position="161"/>
        <end position="500"/>
    </location>
</feature>
<dbReference type="GO" id="GO:0016020">
    <property type="term" value="C:membrane"/>
    <property type="evidence" value="ECO:0007669"/>
    <property type="project" value="TreeGrafter"/>
</dbReference>
<dbReference type="InterPro" id="IPR015883">
    <property type="entry name" value="Glyco_hydro_20_cat"/>
</dbReference>
<dbReference type="Gene3D" id="3.20.20.80">
    <property type="entry name" value="Glycosidases"/>
    <property type="match status" value="1"/>
</dbReference>
<name>A0A0B1PB26_UNCNE</name>
<comment type="similarity">
    <text evidence="2 7">Belongs to the glycosyl hydrolase 20 family.</text>
</comment>
<dbReference type="GO" id="GO:0016231">
    <property type="term" value="F:beta-N-acetylglucosaminidase activity"/>
    <property type="evidence" value="ECO:0007669"/>
    <property type="project" value="TreeGrafter"/>
</dbReference>
<dbReference type="AlphaFoldDB" id="A0A0B1PB26"/>
<dbReference type="PANTHER" id="PTHR22600:SF58">
    <property type="entry name" value="BETA-HEXOSAMINIDASE"/>
    <property type="match status" value="1"/>
</dbReference>
<evidence type="ECO:0000256" key="8">
    <source>
        <dbReference type="PIRSR" id="PIRSR001093-1"/>
    </source>
</evidence>
<dbReference type="InterPro" id="IPR029018">
    <property type="entry name" value="Hex-like_dom2"/>
</dbReference>
<dbReference type="PANTHER" id="PTHR22600">
    <property type="entry name" value="BETA-HEXOSAMINIDASE"/>
    <property type="match status" value="1"/>
</dbReference>
<dbReference type="InterPro" id="IPR025705">
    <property type="entry name" value="Beta_hexosaminidase_sua/sub"/>
</dbReference>
<dbReference type="Gene3D" id="3.30.379.10">
    <property type="entry name" value="Chitobiase/beta-hexosaminidase domain 2-like"/>
    <property type="match status" value="1"/>
</dbReference>
<comment type="catalytic activity">
    <reaction evidence="1 7">
        <text>Hydrolysis of terminal non-reducing N-acetyl-D-hexosamine residues in N-acetyl-beta-D-hexosaminides.</text>
        <dbReference type="EC" id="3.2.1.52"/>
    </reaction>
</comment>
<evidence type="ECO:0000256" key="7">
    <source>
        <dbReference type="PIRNR" id="PIRNR001093"/>
    </source>
</evidence>
<dbReference type="STRING" id="52586.A0A0B1PB26"/>
<accession>A0A0B1PB26</accession>
<keyword evidence="3" id="KW-0732">Signal</keyword>
<feature type="active site" description="Proton donor" evidence="8">
    <location>
        <position position="322"/>
    </location>
</feature>
<reference evidence="11 12" key="1">
    <citation type="journal article" date="2014" name="BMC Genomics">
        <title>Adaptive genomic structural variation in the grape powdery mildew pathogen, Erysiphe necator.</title>
        <authorList>
            <person name="Jones L."/>
            <person name="Riaz S."/>
            <person name="Morales-Cruz A."/>
            <person name="Amrine K.C."/>
            <person name="McGuire B."/>
            <person name="Gubler W.D."/>
            <person name="Walker M.A."/>
            <person name="Cantu D."/>
        </authorList>
    </citation>
    <scope>NUCLEOTIDE SEQUENCE [LARGE SCALE GENOMIC DNA]</scope>
    <source>
        <strain evidence="12">c</strain>
    </source>
</reference>
<dbReference type="InterPro" id="IPR017853">
    <property type="entry name" value="GH"/>
</dbReference>
<dbReference type="Pfam" id="PF00728">
    <property type="entry name" value="Glyco_hydro_20"/>
    <property type="match status" value="1"/>
</dbReference>
<evidence type="ECO:0000256" key="6">
    <source>
        <dbReference type="ARBA" id="ARBA00023295"/>
    </source>
</evidence>
<dbReference type="InterPro" id="IPR029019">
    <property type="entry name" value="HEX_eukaryotic_N"/>
</dbReference>
<keyword evidence="5" id="KW-0325">Glycoprotein</keyword>
<dbReference type="OMA" id="GHDVVMC"/>
<gene>
    <name evidence="11" type="ORF">EV44_g0875</name>
</gene>
<comment type="caution">
    <text evidence="11">The sequence shown here is derived from an EMBL/GenBank/DDBJ whole genome shotgun (WGS) entry which is preliminary data.</text>
</comment>
<dbReference type="CDD" id="cd06562">
    <property type="entry name" value="GH20_HexA_HexB-like"/>
    <property type="match status" value="1"/>
</dbReference>
<dbReference type="GO" id="GO:0005975">
    <property type="term" value="P:carbohydrate metabolic process"/>
    <property type="evidence" value="ECO:0007669"/>
    <property type="project" value="InterPro"/>
</dbReference>
<dbReference type="SUPFAM" id="SSF55545">
    <property type="entry name" value="beta-N-acetylhexosaminidase-like domain"/>
    <property type="match status" value="1"/>
</dbReference>
<evidence type="ECO:0000256" key="1">
    <source>
        <dbReference type="ARBA" id="ARBA00001231"/>
    </source>
</evidence>
<keyword evidence="6 7" id="KW-0326">Glycosidase</keyword>